<accession>A0ACB5SKG3</accession>
<evidence type="ECO:0000313" key="1">
    <source>
        <dbReference type="EMBL" id="GME45546.1"/>
    </source>
</evidence>
<reference evidence="1" key="1">
    <citation type="submission" date="2024-09" db="EMBL/GenBank/DDBJ databases">
        <title>Draft Genome Sequences of Neofusicoccum parvum.</title>
        <authorList>
            <person name="Ashida A."/>
            <person name="Camagna M."/>
            <person name="Tanaka A."/>
            <person name="Takemoto D."/>
        </authorList>
    </citation>
    <scope>NUCLEOTIDE SEQUENCE</scope>
    <source>
        <strain evidence="1">PPO83</strain>
    </source>
</reference>
<gene>
    <name evidence="1" type="primary">g2034</name>
    <name evidence="1" type="ORF">NpPPO83_00002034</name>
</gene>
<name>A0ACB5SKG3_9PEZI</name>
<dbReference type="Proteomes" id="UP001165186">
    <property type="component" value="Unassembled WGS sequence"/>
</dbReference>
<keyword evidence="2" id="KW-1185">Reference proteome</keyword>
<comment type="caution">
    <text evidence="1">The sequence shown here is derived from an EMBL/GenBank/DDBJ whole genome shotgun (WGS) entry which is preliminary data.</text>
</comment>
<organism evidence="1 2">
    <name type="scientific">Neofusicoccum parvum</name>
    <dbReference type="NCBI Taxonomy" id="310453"/>
    <lineage>
        <taxon>Eukaryota</taxon>
        <taxon>Fungi</taxon>
        <taxon>Dikarya</taxon>
        <taxon>Ascomycota</taxon>
        <taxon>Pezizomycotina</taxon>
        <taxon>Dothideomycetes</taxon>
        <taxon>Dothideomycetes incertae sedis</taxon>
        <taxon>Botryosphaeriales</taxon>
        <taxon>Botryosphaeriaceae</taxon>
        <taxon>Neofusicoccum</taxon>
    </lineage>
</organism>
<dbReference type="EMBL" id="BSXG01000119">
    <property type="protein sequence ID" value="GME45546.1"/>
    <property type="molecule type" value="Genomic_DNA"/>
</dbReference>
<sequence>MNPSSQSSIAKKACDKCRLRKIKCDLTQPCASCTARSFECTYATPHRKRGPAGRRLAEIRQQQGWRSAEQLQTPTISPGRPVHQDPNTPPDGDLLDPQTAGSMGASWDMLGCLPQPAQPGQPDAWPTSEDEYLMPSSAGQTSQTSNNAFDDPMFSLLSRQPPPSGHLQRPPSLPPPATIWPLGITDENLIRWIDVYFERLYPTLPILKRSSIFARLLAQEHRTNPDFGAMLLALSAFSLIQPVRISEWSSASSRENMVNFMLSESVKMRAVTEFGENPSLDTILTSVFLFACMFQRNQHNAAWFRLKEAVELGSVFGLGRSDCYATCEPDQKQQRLRIYYLLSVTERAYALEKKHSITFYGHPSLETRSLLESVSAASDNDDLGIVIHDEAESSGMLGLLRLMTLFDMVDENFVRCWNNQCDKSGGRCRFLDEPMAMAIHQNLTRHSVQAGGLSTEPLFTNSPPTWFMSATLKDTQVADLMVNEHWLQNRFWHLCLSHKILSPQAEHPALQVYQAVSIAESTLRACQTITLSALEVHGVGTIEKLYCIIESAVAAKRYGETMCYGPAAAERMSMSPHSFSSASASLSPGDPLVHGFLDLFKKIRAGQHPFLGKLTALVGQELGVDGI</sequence>
<protein>
    <submittedName>
        <fullName evidence="1">C6 transcription protein</fullName>
    </submittedName>
</protein>
<proteinExistence type="predicted"/>
<evidence type="ECO:0000313" key="2">
    <source>
        <dbReference type="Proteomes" id="UP001165186"/>
    </source>
</evidence>